<proteinExistence type="predicted"/>
<dbReference type="OrthoDB" id="9781469at2"/>
<evidence type="ECO:0000256" key="5">
    <source>
        <dbReference type="ARBA" id="ARBA00022989"/>
    </source>
</evidence>
<evidence type="ECO:0000256" key="7">
    <source>
        <dbReference type="SAM" id="Phobius"/>
    </source>
</evidence>
<dbReference type="CDD" id="cd17321">
    <property type="entry name" value="MFS_MMR_MDR_like"/>
    <property type="match status" value="1"/>
</dbReference>
<feature type="domain" description="Major facilitator superfamily (MFS) profile" evidence="9">
    <location>
        <begin position="1"/>
        <end position="443"/>
    </location>
</feature>
<protein>
    <submittedName>
        <fullName evidence="10">MFS transporter</fullName>
    </submittedName>
</protein>
<dbReference type="InterPro" id="IPR011701">
    <property type="entry name" value="MFS"/>
</dbReference>
<comment type="caution">
    <text evidence="10">The sequence shown here is derived from an EMBL/GenBank/DDBJ whole genome shotgun (WGS) entry which is preliminary data.</text>
</comment>
<dbReference type="GO" id="GO:0022857">
    <property type="term" value="F:transmembrane transporter activity"/>
    <property type="evidence" value="ECO:0007669"/>
    <property type="project" value="InterPro"/>
</dbReference>
<dbReference type="GO" id="GO:0005886">
    <property type="term" value="C:plasma membrane"/>
    <property type="evidence" value="ECO:0007669"/>
    <property type="project" value="UniProtKB-SubCell"/>
</dbReference>
<dbReference type="PANTHER" id="PTHR42718:SF46">
    <property type="entry name" value="BLR6921 PROTEIN"/>
    <property type="match status" value="1"/>
</dbReference>
<feature type="chain" id="PRO_5029575873" evidence="8">
    <location>
        <begin position="22"/>
        <end position="459"/>
    </location>
</feature>
<dbReference type="RefSeq" id="WP_158041904.1">
    <property type="nucleotide sequence ID" value="NZ_JACCFV010000001.1"/>
</dbReference>
<dbReference type="Gene3D" id="1.20.1250.20">
    <property type="entry name" value="MFS general substrate transporter like domains"/>
    <property type="match status" value="1"/>
</dbReference>
<feature type="signal peptide" evidence="8">
    <location>
        <begin position="1"/>
        <end position="21"/>
    </location>
</feature>
<dbReference type="InterPro" id="IPR036259">
    <property type="entry name" value="MFS_trans_sf"/>
</dbReference>
<feature type="transmembrane region" description="Helical" evidence="7">
    <location>
        <begin position="97"/>
        <end position="119"/>
    </location>
</feature>
<accession>A0A7J5BND8</accession>
<gene>
    <name evidence="10" type="ORF">F8O01_15930</name>
</gene>
<evidence type="ECO:0000313" key="10">
    <source>
        <dbReference type="EMBL" id="KAB1652971.1"/>
    </source>
</evidence>
<keyword evidence="5 7" id="KW-1133">Transmembrane helix</keyword>
<feature type="transmembrane region" description="Helical" evidence="7">
    <location>
        <begin position="193"/>
        <end position="211"/>
    </location>
</feature>
<sequence>MNRPVLLTLCACVLVAQSVVAAINLLIPQLAASTIHPSSTEILWTVDAYVIVFASLLIPAGALGDRYGRKGALLGGLALFAIGAAISALAGDAGVLIAGRAVSGAGAALLTPATLSIIMQLATPERRTGALAAWTLALGLGGAVGNLGGGLIGEYLDWRWLFGVLIVLAVLLVVTVALVVPRTERSQGVRPDLLGTLLVTGGLFAILYGIIEGQPYGWTSARIIGAFTLGALLFVLFAFHALRSKAPLLDVRIFRSARLDAACLGTAAGFFGLFALFFVNSQFLQGVLGFGPALAGIAILPLPAGMAISQRLATRWAAYPRAVIGGGLTLIGLGLLGASTIGADTPYWVYACWILVISMDTGLSMPALTIGVVTSLPPHQSGLGSGLSTTARELGAALGVAITATVLAGHTQLVDGLGPALRTIAVVVLASMVLVVAGYGRTRGEQPDSVADRAPASRT</sequence>
<dbReference type="InterPro" id="IPR020846">
    <property type="entry name" value="MFS_dom"/>
</dbReference>
<organism evidence="10 11">
    <name type="scientific">Pseudoclavibacter chungangensis</name>
    <dbReference type="NCBI Taxonomy" id="587635"/>
    <lineage>
        <taxon>Bacteria</taxon>
        <taxon>Bacillati</taxon>
        <taxon>Actinomycetota</taxon>
        <taxon>Actinomycetes</taxon>
        <taxon>Micrococcales</taxon>
        <taxon>Microbacteriaceae</taxon>
        <taxon>Pseudoclavibacter</taxon>
    </lineage>
</organism>
<evidence type="ECO:0000256" key="8">
    <source>
        <dbReference type="SAM" id="SignalP"/>
    </source>
</evidence>
<evidence type="ECO:0000313" key="11">
    <source>
        <dbReference type="Proteomes" id="UP000467240"/>
    </source>
</evidence>
<evidence type="ECO:0000256" key="4">
    <source>
        <dbReference type="ARBA" id="ARBA00022692"/>
    </source>
</evidence>
<dbReference type="Proteomes" id="UP000467240">
    <property type="component" value="Unassembled WGS sequence"/>
</dbReference>
<feature type="transmembrane region" description="Helical" evidence="7">
    <location>
        <begin position="158"/>
        <end position="181"/>
    </location>
</feature>
<comment type="subcellular location">
    <subcellularLocation>
        <location evidence="1">Cell membrane</location>
        <topology evidence="1">Multi-pass membrane protein</topology>
    </subcellularLocation>
</comment>
<dbReference type="EMBL" id="WBJZ01000026">
    <property type="protein sequence ID" value="KAB1652971.1"/>
    <property type="molecule type" value="Genomic_DNA"/>
</dbReference>
<feature type="transmembrane region" description="Helical" evidence="7">
    <location>
        <begin position="45"/>
        <end position="64"/>
    </location>
</feature>
<evidence type="ECO:0000256" key="3">
    <source>
        <dbReference type="ARBA" id="ARBA00022475"/>
    </source>
</evidence>
<feature type="transmembrane region" description="Helical" evidence="7">
    <location>
        <begin position="347"/>
        <end position="373"/>
    </location>
</feature>
<feature type="transmembrane region" description="Helical" evidence="7">
    <location>
        <begin position="394"/>
        <end position="414"/>
    </location>
</feature>
<evidence type="ECO:0000256" key="1">
    <source>
        <dbReference type="ARBA" id="ARBA00004651"/>
    </source>
</evidence>
<evidence type="ECO:0000259" key="9">
    <source>
        <dbReference type="PROSITE" id="PS50850"/>
    </source>
</evidence>
<feature type="transmembrane region" description="Helical" evidence="7">
    <location>
        <begin position="223"/>
        <end position="242"/>
    </location>
</feature>
<dbReference type="PROSITE" id="PS50850">
    <property type="entry name" value="MFS"/>
    <property type="match status" value="1"/>
</dbReference>
<keyword evidence="2" id="KW-0813">Transport</keyword>
<feature type="transmembrane region" description="Helical" evidence="7">
    <location>
        <begin position="262"/>
        <end position="280"/>
    </location>
</feature>
<feature type="transmembrane region" description="Helical" evidence="7">
    <location>
        <begin position="131"/>
        <end position="152"/>
    </location>
</feature>
<keyword evidence="3" id="KW-1003">Cell membrane</keyword>
<feature type="transmembrane region" description="Helical" evidence="7">
    <location>
        <begin position="71"/>
        <end position="91"/>
    </location>
</feature>
<dbReference type="Pfam" id="PF07690">
    <property type="entry name" value="MFS_1"/>
    <property type="match status" value="1"/>
</dbReference>
<dbReference type="PANTHER" id="PTHR42718">
    <property type="entry name" value="MAJOR FACILITATOR SUPERFAMILY MULTIDRUG TRANSPORTER MFSC"/>
    <property type="match status" value="1"/>
</dbReference>
<keyword evidence="11" id="KW-1185">Reference proteome</keyword>
<name>A0A7J5BND8_9MICO</name>
<keyword evidence="8" id="KW-0732">Signal</keyword>
<dbReference type="SUPFAM" id="SSF103473">
    <property type="entry name" value="MFS general substrate transporter"/>
    <property type="match status" value="1"/>
</dbReference>
<evidence type="ECO:0000256" key="6">
    <source>
        <dbReference type="ARBA" id="ARBA00023136"/>
    </source>
</evidence>
<feature type="transmembrane region" description="Helical" evidence="7">
    <location>
        <begin position="420"/>
        <end position="439"/>
    </location>
</feature>
<dbReference type="Gene3D" id="1.20.1720.10">
    <property type="entry name" value="Multidrug resistance protein D"/>
    <property type="match status" value="1"/>
</dbReference>
<feature type="transmembrane region" description="Helical" evidence="7">
    <location>
        <begin position="318"/>
        <end position="341"/>
    </location>
</feature>
<dbReference type="AlphaFoldDB" id="A0A7J5BND8"/>
<keyword evidence="6 7" id="KW-0472">Membrane</keyword>
<feature type="transmembrane region" description="Helical" evidence="7">
    <location>
        <begin position="286"/>
        <end position="306"/>
    </location>
</feature>
<evidence type="ECO:0000256" key="2">
    <source>
        <dbReference type="ARBA" id="ARBA00022448"/>
    </source>
</evidence>
<reference evidence="10 11" key="1">
    <citation type="submission" date="2019-09" db="EMBL/GenBank/DDBJ databases">
        <title>Phylogeny of genus Pseudoclavibacter and closely related genus.</title>
        <authorList>
            <person name="Li Y."/>
        </authorList>
    </citation>
    <scope>NUCLEOTIDE SEQUENCE [LARGE SCALE GENOMIC DNA]</scope>
    <source>
        <strain evidence="10 11">DSM 23821</strain>
    </source>
</reference>
<keyword evidence="4 7" id="KW-0812">Transmembrane</keyword>